<dbReference type="Pfam" id="PF03088">
    <property type="entry name" value="Str_synth"/>
    <property type="match status" value="1"/>
</dbReference>
<dbReference type="PANTHER" id="PTHR10426">
    <property type="entry name" value="STRICTOSIDINE SYNTHASE-RELATED"/>
    <property type="match status" value="1"/>
</dbReference>
<name>D5AA33_PICSI</name>
<keyword evidence="4" id="KW-0325">Glycoprotein</keyword>
<evidence type="ECO:0000256" key="3">
    <source>
        <dbReference type="ARBA" id="ARBA00022554"/>
    </source>
</evidence>
<protein>
    <recommendedName>
        <fullName evidence="5">Strictosidine synthase conserved region domain-containing protein</fullName>
    </recommendedName>
</protein>
<dbReference type="FunFam" id="2.120.10.30:FF:000066">
    <property type="entry name" value="ABC transporter permease protein"/>
    <property type="match status" value="1"/>
</dbReference>
<accession>D5AA33</accession>
<evidence type="ECO:0000313" key="6">
    <source>
        <dbReference type="EMBL" id="ADE76402.1"/>
    </source>
</evidence>
<comment type="similarity">
    <text evidence="2">Belongs to the strictosidine synthase family.</text>
</comment>
<reference evidence="6" key="1">
    <citation type="submission" date="2010-04" db="EMBL/GenBank/DDBJ databases">
        <authorList>
            <person name="Reid K.E."/>
            <person name="Liao N."/>
            <person name="Chan S."/>
            <person name="Docking R."/>
            <person name="Taylor G."/>
            <person name="Moore R."/>
            <person name="Mayo M."/>
            <person name="Munro S."/>
            <person name="King J."/>
            <person name="Yanchuk A."/>
            <person name="Holt R."/>
            <person name="Jones S."/>
            <person name="Marra M."/>
            <person name="Ritland C.E."/>
            <person name="Ritland K."/>
            <person name="Bohlmann J."/>
        </authorList>
    </citation>
    <scope>NUCLEOTIDE SEQUENCE</scope>
    <source>
        <tissue evidence="6">Bud</tissue>
    </source>
</reference>
<dbReference type="GO" id="GO:0016787">
    <property type="term" value="F:hydrolase activity"/>
    <property type="evidence" value="ECO:0007669"/>
    <property type="project" value="TreeGrafter"/>
</dbReference>
<dbReference type="GO" id="GO:0012505">
    <property type="term" value="C:endomembrane system"/>
    <property type="evidence" value="ECO:0007669"/>
    <property type="project" value="TreeGrafter"/>
</dbReference>
<evidence type="ECO:0000259" key="5">
    <source>
        <dbReference type="Pfam" id="PF03088"/>
    </source>
</evidence>
<comment type="subcellular location">
    <subcellularLocation>
        <location evidence="1">Vacuole</location>
    </subcellularLocation>
</comment>
<evidence type="ECO:0000256" key="2">
    <source>
        <dbReference type="ARBA" id="ARBA00009191"/>
    </source>
</evidence>
<keyword evidence="3" id="KW-0926">Vacuole</keyword>
<feature type="domain" description="Strictosidine synthase conserved region" evidence="5">
    <location>
        <begin position="154"/>
        <end position="238"/>
    </location>
</feature>
<dbReference type="InterPro" id="IPR011042">
    <property type="entry name" value="6-blade_b-propeller_TolB-like"/>
</dbReference>
<dbReference type="SUPFAM" id="SSF63829">
    <property type="entry name" value="Calcium-dependent phosphotriesterase"/>
    <property type="match status" value="1"/>
</dbReference>
<dbReference type="GO" id="GO:0005773">
    <property type="term" value="C:vacuole"/>
    <property type="evidence" value="ECO:0007669"/>
    <property type="project" value="UniProtKB-SubCell"/>
</dbReference>
<evidence type="ECO:0000256" key="4">
    <source>
        <dbReference type="ARBA" id="ARBA00023180"/>
    </source>
</evidence>
<sequence length="363" mass="40157">MDLLINRLTVSILVAGCLVAWFLQLIAHSPISPIPLILQRSYKREGHLAKNNALQAVEKLGEGFLDRPEDTAVDSRGLIYTATQDGWVKRMHLNGSWENWKMVGLASIGLTVSKSGDVLVCTPGLGLLKVSDDQISLLASEIDGIPIRLANAVVEASDGSVYFSDASTKFENDKWVLELLEAKPYGRLLKYDPITRKTTVLLDGLWFANGVTLSPREDYIVICETLKFRCLKHWIKGEKLGSTEIFIENLPGGPDNIHIAADGRSYWIALVGIRSRTLEFVYRYGILKHVFATYPNLLEWIGFAKRAMVVKVGEEGEPIISLEDPNGKVMSFVTSAMEVGNYLYLGSVNANFLGRLSAPKVGD</sequence>
<organism evidence="6">
    <name type="scientific">Picea sitchensis</name>
    <name type="common">Sitka spruce</name>
    <name type="synonym">Pinus sitchensis</name>
    <dbReference type="NCBI Taxonomy" id="3332"/>
    <lineage>
        <taxon>Eukaryota</taxon>
        <taxon>Viridiplantae</taxon>
        <taxon>Streptophyta</taxon>
        <taxon>Embryophyta</taxon>
        <taxon>Tracheophyta</taxon>
        <taxon>Spermatophyta</taxon>
        <taxon>Pinopsida</taxon>
        <taxon>Pinidae</taxon>
        <taxon>Conifers I</taxon>
        <taxon>Pinales</taxon>
        <taxon>Pinaceae</taxon>
        <taxon>Picea</taxon>
    </lineage>
</organism>
<proteinExistence type="evidence at transcript level"/>
<dbReference type="Gene3D" id="2.120.10.30">
    <property type="entry name" value="TolB, C-terminal domain"/>
    <property type="match status" value="1"/>
</dbReference>
<dbReference type="Pfam" id="PF20067">
    <property type="entry name" value="SSL_N"/>
    <property type="match status" value="1"/>
</dbReference>
<dbReference type="AlphaFoldDB" id="D5AA33"/>
<evidence type="ECO:0000256" key="1">
    <source>
        <dbReference type="ARBA" id="ARBA00004116"/>
    </source>
</evidence>
<dbReference type="InterPro" id="IPR018119">
    <property type="entry name" value="Strictosidine_synth_cons-reg"/>
</dbReference>
<dbReference type="EMBL" id="BT123060">
    <property type="protein sequence ID" value="ADE76402.1"/>
    <property type="molecule type" value="mRNA"/>
</dbReference>
<dbReference type="PANTHER" id="PTHR10426:SF68">
    <property type="entry name" value="OS07G0614000 PROTEIN"/>
    <property type="match status" value="1"/>
</dbReference>